<dbReference type="PANTHER" id="PTHR10622">
    <property type="entry name" value="HET DOMAIN-CONTAINING PROTEIN"/>
    <property type="match status" value="1"/>
</dbReference>
<dbReference type="AlphaFoldDB" id="A0AAN6WVW4"/>
<keyword evidence="3" id="KW-1185">Reference proteome</keyword>
<evidence type="ECO:0000313" key="2">
    <source>
        <dbReference type="EMBL" id="KAK4187442.1"/>
    </source>
</evidence>
<organism evidence="2 3">
    <name type="scientific">Podospora australis</name>
    <dbReference type="NCBI Taxonomy" id="1536484"/>
    <lineage>
        <taxon>Eukaryota</taxon>
        <taxon>Fungi</taxon>
        <taxon>Dikarya</taxon>
        <taxon>Ascomycota</taxon>
        <taxon>Pezizomycotina</taxon>
        <taxon>Sordariomycetes</taxon>
        <taxon>Sordariomycetidae</taxon>
        <taxon>Sordariales</taxon>
        <taxon>Podosporaceae</taxon>
        <taxon>Podospora</taxon>
    </lineage>
</organism>
<evidence type="ECO:0000259" key="1">
    <source>
        <dbReference type="Pfam" id="PF06985"/>
    </source>
</evidence>
<evidence type="ECO:0000313" key="3">
    <source>
        <dbReference type="Proteomes" id="UP001302126"/>
    </source>
</evidence>
<protein>
    <submittedName>
        <fullName evidence="2">HET domain-containing protein</fullName>
    </submittedName>
</protein>
<accession>A0AAN6WVW4</accession>
<proteinExistence type="predicted"/>
<sequence>MRLIDALTLKLETFIGDDVPAYAILSHTWGSHEVTLQDFRTETLHQGSGYREVLEACRIARTEGYFYVWVDTCCIDKTSSAELCEAINSMFSRYRDSAVCYVYLSDLQPENDLSTALGTCRWFTRGWTPQELIAPANICFYDSSWSAIGTKRNLIAHLCYITGISKEVLRSSDSDDLYCIPVATRLSWASRRTTTRREDIASCLLGIFNVNIPLLYGEGEKAFRQLQEEILRKTSDLSILIWSPPPESSTQPLRGIWARHPQEHSPCLAPVIPEGTYSSEWRCMELYEPHFDDWLEIASRLGSGASRLSVR</sequence>
<name>A0AAN6WVW4_9PEZI</name>
<comment type="caution">
    <text evidence="2">The sequence shown here is derived from an EMBL/GenBank/DDBJ whole genome shotgun (WGS) entry which is preliminary data.</text>
</comment>
<dbReference type="Proteomes" id="UP001302126">
    <property type="component" value="Unassembled WGS sequence"/>
</dbReference>
<reference evidence="2" key="2">
    <citation type="submission" date="2023-05" db="EMBL/GenBank/DDBJ databases">
        <authorList>
            <consortium name="Lawrence Berkeley National Laboratory"/>
            <person name="Steindorff A."/>
            <person name="Hensen N."/>
            <person name="Bonometti L."/>
            <person name="Westerberg I."/>
            <person name="Brannstrom I.O."/>
            <person name="Guillou S."/>
            <person name="Cros-Aarteil S."/>
            <person name="Calhoun S."/>
            <person name="Haridas S."/>
            <person name="Kuo A."/>
            <person name="Mondo S."/>
            <person name="Pangilinan J."/>
            <person name="Riley R."/>
            <person name="Labutti K."/>
            <person name="Andreopoulos B."/>
            <person name="Lipzen A."/>
            <person name="Chen C."/>
            <person name="Yanf M."/>
            <person name="Daum C."/>
            <person name="Ng V."/>
            <person name="Clum A."/>
            <person name="Ohm R."/>
            <person name="Martin F."/>
            <person name="Silar P."/>
            <person name="Natvig D."/>
            <person name="Lalanne C."/>
            <person name="Gautier V."/>
            <person name="Ament-Velasquez S.L."/>
            <person name="Kruys A."/>
            <person name="Hutchinson M.I."/>
            <person name="Powell A.J."/>
            <person name="Barry K."/>
            <person name="Miller A.N."/>
            <person name="Grigoriev I.V."/>
            <person name="Debuchy R."/>
            <person name="Gladieux P."/>
            <person name="Thoren M.H."/>
            <person name="Johannesson H."/>
        </authorList>
    </citation>
    <scope>NUCLEOTIDE SEQUENCE</scope>
    <source>
        <strain evidence="2">PSN309</strain>
    </source>
</reference>
<gene>
    <name evidence="2" type="ORF">QBC35DRAFT_551924</name>
</gene>
<dbReference type="PANTHER" id="PTHR10622:SF12">
    <property type="entry name" value="HET DOMAIN-CONTAINING PROTEIN"/>
    <property type="match status" value="1"/>
</dbReference>
<reference evidence="2" key="1">
    <citation type="journal article" date="2023" name="Mol. Phylogenet. Evol.">
        <title>Genome-scale phylogeny and comparative genomics of the fungal order Sordariales.</title>
        <authorList>
            <person name="Hensen N."/>
            <person name="Bonometti L."/>
            <person name="Westerberg I."/>
            <person name="Brannstrom I.O."/>
            <person name="Guillou S."/>
            <person name="Cros-Aarteil S."/>
            <person name="Calhoun S."/>
            <person name="Haridas S."/>
            <person name="Kuo A."/>
            <person name="Mondo S."/>
            <person name="Pangilinan J."/>
            <person name="Riley R."/>
            <person name="LaButti K."/>
            <person name="Andreopoulos B."/>
            <person name="Lipzen A."/>
            <person name="Chen C."/>
            <person name="Yan M."/>
            <person name="Daum C."/>
            <person name="Ng V."/>
            <person name="Clum A."/>
            <person name="Steindorff A."/>
            <person name="Ohm R.A."/>
            <person name="Martin F."/>
            <person name="Silar P."/>
            <person name="Natvig D.O."/>
            <person name="Lalanne C."/>
            <person name="Gautier V."/>
            <person name="Ament-Velasquez S.L."/>
            <person name="Kruys A."/>
            <person name="Hutchinson M.I."/>
            <person name="Powell A.J."/>
            <person name="Barry K."/>
            <person name="Miller A.N."/>
            <person name="Grigoriev I.V."/>
            <person name="Debuchy R."/>
            <person name="Gladieux P."/>
            <person name="Hiltunen Thoren M."/>
            <person name="Johannesson H."/>
        </authorList>
    </citation>
    <scope>NUCLEOTIDE SEQUENCE</scope>
    <source>
        <strain evidence="2">PSN309</strain>
    </source>
</reference>
<feature type="domain" description="Heterokaryon incompatibility" evidence="1">
    <location>
        <begin position="22"/>
        <end position="110"/>
    </location>
</feature>
<dbReference type="InterPro" id="IPR010730">
    <property type="entry name" value="HET"/>
</dbReference>
<dbReference type="EMBL" id="MU864402">
    <property type="protein sequence ID" value="KAK4187442.1"/>
    <property type="molecule type" value="Genomic_DNA"/>
</dbReference>
<dbReference type="Pfam" id="PF06985">
    <property type="entry name" value="HET"/>
    <property type="match status" value="1"/>
</dbReference>